<dbReference type="InterPro" id="IPR013324">
    <property type="entry name" value="RNA_pol_sigma_r3/r4-like"/>
</dbReference>
<dbReference type="NCBIfam" id="TIGR02937">
    <property type="entry name" value="sigma70-ECF"/>
    <property type="match status" value="1"/>
</dbReference>
<dbReference type="InterPro" id="IPR014284">
    <property type="entry name" value="RNA_pol_sigma-70_dom"/>
</dbReference>
<dbReference type="InterPro" id="IPR013325">
    <property type="entry name" value="RNA_pol_sigma_r2"/>
</dbReference>
<dbReference type="AlphaFoldDB" id="A0A1H0J7X9"/>
<evidence type="ECO:0000256" key="6">
    <source>
        <dbReference type="SAM" id="MobiDB-lite"/>
    </source>
</evidence>
<feature type="compositionally biased region" description="Basic and acidic residues" evidence="6">
    <location>
        <begin position="203"/>
        <end position="213"/>
    </location>
</feature>
<dbReference type="Gene3D" id="1.10.1740.10">
    <property type="match status" value="1"/>
</dbReference>
<evidence type="ECO:0000313" key="9">
    <source>
        <dbReference type="EMBL" id="SDO39589.1"/>
    </source>
</evidence>
<sequence length="423" mass="44046">MAELTAAAAQPRTAAAPDGRGGERDARSAPGGRNVREARVEPDARGRAGGGTSVPYGPVGADPADGADPAGSDGRADRPAHPDRDDQVGRAGHVDGDAHPDRAGHAERPGDGGPDGHAGSDDRGDREGHVGHLGHADRTDATDRTGTGDRGGHDGHPGHVEPGHGGASGRTERSDPARRAADTARADGFAAGGGGPDNASVQKYDRDATERAAARHHGRMRDVDSPAIGALVRRAVDGDQRATHDLLAAVHPLAERYCRTRLARLPGDARHFVDDLAQEVCLAVLCALPRYRDLGRPFEAFVVSIAAHKIADLQRAAMRGPGSTAVPSDEMPEKPDDSLGPEERALLNSDAAWARKLLTRLPDHLRELVLLRVAVGLSAEETGQMLGMSPGAVRVAQHRALSRLRAIAEESGAAVTRDAGLSA</sequence>
<keyword evidence="4" id="KW-0238">DNA-binding</keyword>
<dbReference type="InterPro" id="IPR007627">
    <property type="entry name" value="RNA_pol_sigma70_r2"/>
</dbReference>
<dbReference type="PANTHER" id="PTHR43133">
    <property type="entry name" value="RNA POLYMERASE ECF-TYPE SIGMA FACTO"/>
    <property type="match status" value="1"/>
</dbReference>
<dbReference type="Proteomes" id="UP000199341">
    <property type="component" value="Unassembled WGS sequence"/>
</dbReference>
<keyword evidence="10" id="KW-1185">Reference proteome</keyword>
<dbReference type="InterPro" id="IPR013249">
    <property type="entry name" value="RNA_pol_sigma70_r4_t2"/>
</dbReference>
<dbReference type="SUPFAM" id="SSF88946">
    <property type="entry name" value="Sigma2 domain of RNA polymerase sigma factors"/>
    <property type="match status" value="1"/>
</dbReference>
<keyword evidence="5" id="KW-0804">Transcription</keyword>
<dbReference type="InterPro" id="IPR036388">
    <property type="entry name" value="WH-like_DNA-bd_sf"/>
</dbReference>
<feature type="region of interest" description="Disordered" evidence="6">
    <location>
        <begin position="1"/>
        <end position="220"/>
    </location>
</feature>
<dbReference type="GO" id="GO:0016987">
    <property type="term" value="F:sigma factor activity"/>
    <property type="evidence" value="ECO:0007669"/>
    <property type="project" value="UniProtKB-KW"/>
</dbReference>
<dbReference type="STRING" id="310781.SAMN05216259_109267"/>
<feature type="compositionally biased region" description="Basic and acidic residues" evidence="6">
    <location>
        <begin position="118"/>
        <end position="162"/>
    </location>
</feature>
<keyword evidence="2" id="KW-0805">Transcription regulation</keyword>
<dbReference type="NCBIfam" id="NF007230">
    <property type="entry name" value="PRK09648.1"/>
    <property type="match status" value="1"/>
</dbReference>
<dbReference type="SUPFAM" id="SSF88659">
    <property type="entry name" value="Sigma3 and sigma4 domains of RNA polymerase sigma factors"/>
    <property type="match status" value="1"/>
</dbReference>
<evidence type="ECO:0000256" key="5">
    <source>
        <dbReference type="ARBA" id="ARBA00023163"/>
    </source>
</evidence>
<feature type="compositionally biased region" description="Basic and acidic residues" evidence="6">
    <location>
        <begin position="170"/>
        <end position="185"/>
    </location>
</feature>
<feature type="region of interest" description="Disordered" evidence="6">
    <location>
        <begin position="318"/>
        <end position="340"/>
    </location>
</feature>
<feature type="compositionally biased region" description="Low complexity" evidence="6">
    <location>
        <begin position="1"/>
        <end position="16"/>
    </location>
</feature>
<evidence type="ECO:0000256" key="1">
    <source>
        <dbReference type="ARBA" id="ARBA00010641"/>
    </source>
</evidence>
<name>A0A1H0J7X9_9ACTN</name>
<dbReference type="Pfam" id="PF08281">
    <property type="entry name" value="Sigma70_r4_2"/>
    <property type="match status" value="1"/>
</dbReference>
<dbReference type="GO" id="GO:0006352">
    <property type="term" value="P:DNA-templated transcription initiation"/>
    <property type="evidence" value="ECO:0007669"/>
    <property type="project" value="InterPro"/>
</dbReference>
<feature type="compositionally biased region" description="Basic and acidic residues" evidence="6">
    <location>
        <begin position="331"/>
        <end position="340"/>
    </location>
</feature>
<protein>
    <submittedName>
        <fullName evidence="9">RNA polymerase sigma-70 factor, ECF subfamily</fullName>
    </submittedName>
</protein>
<dbReference type="CDD" id="cd06171">
    <property type="entry name" value="Sigma70_r4"/>
    <property type="match status" value="1"/>
</dbReference>
<evidence type="ECO:0000256" key="4">
    <source>
        <dbReference type="ARBA" id="ARBA00023125"/>
    </source>
</evidence>
<dbReference type="GO" id="GO:0003677">
    <property type="term" value="F:DNA binding"/>
    <property type="evidence" value="ECO:0007669"/>
    <property type="project" value="UniProtKB-KW"/>
</dbReference>
<keyword evidence="3" id="KW-0731">Sigma factor</keyword>
<evidence type="ECO:0000256" key="3">
    <source>
        <dbReference type="ARBA" id="ARBA00023082"/>
    </source>
</evidence>
<evidence type="ECO:0000259" key="7">
    <source>
        <dbReference type="Pfam" id="PF04542"/>
    </source>
</evidence>
<reference evidence="9 10" key="1">
    <citation type="submission" date="2016-10" db="EMBL/GenBank/DDBJ databases">
        <authorList>
            <person name="de Groot N.N."/>
        </authorList>
    </citation>
    <scope>NUCLEOTIDE SEQUENCE [LARGE SCALE GENOMIC DNA]</scope>
    <source>
        <strain evidence="9 10">CGMCC 4.2022</strain>
    </source>
</reference>
<dbReference type="Gene3D" id="1.10.10.10">
    <property type="entry name" value="Winged helix-like DNA-binding domain superfamily/Winged helix DNA-binding domain"/>
    <property type="match status" value="1"/>
</dbReference>
<comment type="similarity">
    <text evidence="1">Belongs to the sigma-70 factor family. ECF subfamily.</text>
</comment>
<evidence type="ECO:0000256" key="2">
    <source>
        <dbReference type="ARBA" id="ARBA00023015"/>
    </source>
</evidence>
<feature type="compositionally biased region" description="Basic and acidic residues" evidence="6">
    <location>
        <begin position="74"/>
        <end position="110"/>
    </location>
</feature>
<dbReference type="InterPro" id="IPR039425">
    <property type="entry name" value="RNA_pol_sigma-70-like"/>
</dbReference>
<proteinExistence type="inferred from homology"/>
<dbReference type="EMBL" id="FNIE01000009">
    <property type="protein sequence ID" value="SDO39589.1"/>
    <property type="molecule type" value="Genomic_DNA"/>
</dbReference>
<gene>
    <name evidence="9" type="ORF">SAMN05216259_109267</name>
</gene>
<evidence type="ECO:0000313" key="10">
    <source>
        <dbReference type="Proteomes" id="UP000199341"/>
    </source>
</evidence>
<dbReference type="Pfam" id="PF04542">
    <property type="entry name" value="Sigma70_r2"/>
    <property type="match status" value="1"/>
</dbReference>
<accession>A0A1H0J7X9</accession>
<dbReference type="PANTHER" id="PTHR43133:SF58">
    <property type="entry name" value="ECF RNA POLYMERASE SIGMA FACTOR SIGD"/>
    <property type="match status" value="1"/>
</dbReference>
<feature type="compositionally biased region" description="Basic and acidic residues" evidence="6">
    <location>
        <begin position="34"/>
        <end position="46"/>
    </location>
</feature>
<feature type="domain" description="RNA polymerase sigma-70 region 2" evidence="7">
    <location>
        <begin position="248"/>
        <end position="318"/>
    </location>
</feature>
<organism evidence="9 10">
    <name type="scientific">Actinacidiphila guanduensis</name>
    <dbReference type="NCBI Taxonomy" id="310781"/>
    <lineage>
        <taxon>Bacteria</taxon>
        <taxon>Bacillati</taxon>
        <taxon>Actinomycetota</taxon>
        <taxon>Actinomycetes</taxon>
        <taxon>Kitasatosporales</taxon>
        <taxon>Streptomycetaceae</taxon>
        <taxon>Actinacidiphila</taxon>
    </lineage>
</organism>
<feature type="domain" description="RNA polymerase sigma factor 70 region 4 type 2" evidence="8">
    <location>
        <begin position="354"/>
        <end position="404"/>
    </location>
</feature>
<feature type="compositionally biased region" description="Low complexity" evidence="6">
    <location>
        <begin position="57"/>
        <end position="73"/>
    </location>
</feature>
<evidence type="ECO:0000259" key="8">
    <source>
        <dbReference type="Pfam" id="PF08281"/>
    </source>
</evidence>